<dbReference type="GO" id="GO:0032259">
    <property type="term" value="P:methylation"/>
    <property type="evidence" value="ECO:0007669"/>
    <property type="project" value="UniProtKB-KW"/>
</dbReference>
<evidence type="ECO:0000259" key="1">
    <source>
        <dbReference type="Pfam" id="PF05050"/>
    </source>
</evidence>
<comment type="caution">
    <text evidence="2">The sequence shown here is derived from an EMBL/GenBank/DDBJ whole genome shotgun (WGS) entry which is preliminary data.</text>
</comment>
<evidence type="ECO:0000313" key="3">
    <source>
        <dbReference type="Proteomes" id="UP000295043"/>
    </source>
</evidence>
<dbReference type="Gene3D" id="3.40.50.150">
    <property type="entry name" value="Vaccinia Virus protein VP39"/>
    <property type="match status" value="1"/>
</dbReference>
<dbReference type="InterPro" id="IPR006342">
    <property type="entry name" value="FkbM_mtfrase"/>
</dbReference>
<keyword evidence="2" id="KW-0808">Transferase</keyword>
<dbReference type="InterPro" id="IPR029063">
    <property type="entry name" value="SAM-dependent_MTases_sf"/>
</dbReference>
<proteinExistence type="predicted"/>
<dbReference type="Pfam" id="PF05050">
    <property type="entry name" value="Methyltransf_21"/>
    <property type="match status" value="1"/>
</dbReference>
<dbReference type="InterPro" id="IPR052514">
    <property type="entry name" value="SAM-dependent_MTase"/>
</dbReference>
<reference evidence="2 3" key="1">
    <citation type="submission" date="2019-03" db="EMBL/GenBank/DDBJ databases">
        <title>Genomic Encyclopedia of Type Strains, Phase IV (KMG-V): Genome sequencing to study the core and pangenomes of soil and plant-associated prokaryotes.</title>
        <authorList>
            <person name="Whitman W."/>
        </authorList>
    </citation>
    <scope>NUCLEOTIDE SEQUENCE [LARGE SCALE GENOMIC DNA]</scope>
    <source>
        <strain evidence="2 3">23C40</strain>
    </source>
</reference>
<dbReference type="PANTHER" id="PTHR34203">
    <property type="entry name" value="METHYLTRANSFERASE, FKBM FAMILY PROTEIN"/>
    <property type="match status" value="1"/>
</dbReference>
<protein>
    <submittedName>
        <fullName evidence="2">FkbM family methyltransferase</fullName>
    </submittedName>
</protein>
<dbReference type="Proteomes" id="UP000295043">
    <property type="component" value="Unassembled WGS sequence"/>
</dbReference>
<dbReference type="EMBL" id="SLVU01000008">
    <property type="protein sequence ID" value="TCN30338.1"/>
    <property type="molecule type" value="Genomic_DNA"/>
</dbReference>
<feature type="domain" description="Methyltransferase FkbM" evidence="1">
    <location>
        <begin position="52"/>
        <end position="197"/>
    </location>
</feature>
<evidence type="ECO:0000313" key="2">
    <source>
        <dbReference type="EMBL" id="TCN30338.1"/>
    </source>
</evidence>
<dbReference type="NCBIfam" id="TIGR01444">
    <property type="entry name" value="fkbM_fam"/>
    <property type="match status" value="1"/>
</dbReference>
<dbReference type="PANTHER" id="PTHR34203:SF15">
    <property type="entry name" value="SLL1173 PROTEIN"/>
    <property type="match status" value="1"/>
</dbReference>
<organism evidence="2 3">
    <name type="scientific">Sinorhizobium americanum</name>
    <dbReference type="NCBI Taxonomy" id="194963"/>
    <lineage>
        <taxon>Bacteria</taxon>
        <taxon>Pseudomonadati</taxon>
        <taxon>Pseudomonadota</taxon>
        <taxon>Alphaproteobacteria</taxon>
        <taxon>Hyphomicrobiales</taxon>
        <taxon>Rhizobiaceae</taxon>
        <taxon>Sinorhizobium/Ensifer group</taxon>
        <taxon>Sinorhizobium</taxon>
    </lineage>
</organism>
<gene>
    <name evidence="2" type="ORF">EV184_108212</name>
</gene>
<keyword evidence="2" id="KW-0489">Methyltransferase</keyword>
<name>A0A4R2BRJ9_9HYPH</name>
<dbReference type="GO" id="GO:0008168">
    <property type="term" value="F:methyltransferase activity"/>
    <property type="evidence" value="ECO:0007669"/>
    <property type="project" value="UniProtKB-KW"/>
</dbReference>
<accession>A0A4R2BRJ9</accession>
<dbReference type="SUPFAM" id="SSF53335">
    <property type="entry name" value="S-adenosyl-L-methionine-dependent methyltransferases"/>
    <property type="match status" value="1"/>
</dbReference>
<sequence>MKEIRGIWFPDGDTHFVAQLAHNPLVDGRGTYQFRKYQAALPHVSERRHAVDIGAHVGLWSRVMAIDFAKVTAFEPFAEHVACFERNIAADHVKLHALALAEKSGELRLAPAGGNSGNAAIGDEGEAVKARTLDSFRLKDVDLVKIDVEGFEVPVILGGEKTLKRERPAIIVEQKPNGSAERYGRKTLDAVDLLKSWGAEVVFEIGGDFLLVWRDGGK</sequence>
<dbReference type="RefSeq" id="WP_165913993.1">
    <property type="nucleotide sequence ID" value="NZ_SLVU01000008.1"/>
</dbReference>
<dbReference type="AlphaFoldDB" id="A0A4R2BRJ9"/>